<accession>A0A2C5XI47</accession>
<feature type="compositionally biased region" description="Basic residues" evidence="1">
    <location>
        <begin position="20"/>
        <end position="48"/>
    </location>
</feature>
<dbReference type="Proteomes" id="UP000226431">
    <property type="component" value="Unassembled WGS sequence"/>
</dbReference>
<organism evidence="2 3">
    <name type="scientific">Ophiocordyceps camponoti-rufipedis</name>
    <dbReference type="NCBI Taxonomy" id="2004952"/>
    <lineage>
        <taxon>Eukaryota</taxon>
        <taxon>Fungi</taxon>
        <taxon>Dikarya</taxon>
        <taxon>Ascomycota</taxon>
        <taxon>Pezizomycotina</taxon>
        <taxon>Sordariomycetes</taxon>
        <taxon>Hypocreomycetidae</taxon>
        <taxon>Hypocreales</taxon>
        <taxon>Ophiocordycipitaceae</taxon>
        <taxon>Ophiocordyceps</taxon>
    </lineage>
</organism>
<reference evidence="2 3" key="1">
    <citation type="submission" date="2017-06" db="EMBL/GenBank/DDBJ databases">
        <title>Ant-infecting Ophiocordyceps genomes reveal a high diversity of potential behavioral manipulation genes and a possible major role for enterotoxins.</title>
        <authorList>
            <person name="De Bekker C."/>
            <person name="Evans H.C."/>
            <person name="Brachmann A."/>
            <person name="Hughes D.P."/>
        </authorList>
    </citation>
    <scope>NUCLEOTIDE SEQUENCE [LARGE SCALE GENOMIC DNA]</scope>
    <source>
        <strain evidence="2 3">Map16</strain>
    </source>
</reference>
<evidence type="ECO:0000256" key="1">
    <source>
        <dbReference type="SAM" id="MobiDB-lite"/>
    </source>
</evidence>
<dbReference type="AlphaFoldDB" id="A0A2C5XI47"/>
<protein>
    <submittedName>
        <fullName evidence="2">Uncharacterized protein</fullName>
    </submittedName>
</protein>
<keyword evidence="3" id="KW-1185">Reference proteome</keyword>
<dbReference type="AntiFam" id="ANF00149">
    <property type="entry name" value="Shadow ORF (opposite cshA)"/>
</dbReference>
<feature type="compositionally biased region" description="Basic and acidic residues" evidence="1">
    <location>
        <begin position="60"/>
        <end position="73"/>
    </location>
</feature>
<sequence>MIHKPTRRRDNDMRFPSQRNRLRNHVQPAHHNRTPQRNRRAKRLKRLSNLRGEFARRRKHEPEKRLRLLKESLQHGQRKRSRLPAARLSQSDDVPALQRDGDGFGLDGGGGLVA</sequence>
<gene>
    <name evidence="2" type="ORF">CDD80_3939</name>
</gene>
<evidence type="ECO:0000313" key="2">
    <source>
        <dbReference type="EMBL" id="PHH73229.1"/>
    </source>
</evidence>
<name>A0A2C5XI47_9HYPO</name>
<comment type="caution">
    <text evidence="2">The sequence shown here is derived from an EMBL/GenBank/DDBJ whole genome shotgun (WGS) entry which is preliminary data.</text>
</comment>
<feature type="region of interest" description="Disordered" evidence="1">
    <location>
        <begin position="1"/>
        <end position="114"/>
    </location>
</feature>
<dbReference type="EMBL" id="NJES01000358">
    <property type="protein sequence ID" value="PHH73229.1"/>
    <property type="molecule type" value="Genomic_DNA"/>
</dbReference>
<evidence type="ECO:0000313" key="3">
    <source>
        <dbReference type="Proteomes" id="UP000226431"/>
    </source>
</evidence>
<feature type="compositionally biased region" description="Gly residues" evidence="1">
    <location>
        <begin position="103"/>
        <end position="114"/>
    </location>
</feature>
<proteinExistence type="predicted"/>